<keyword evidence="2" id="KW-1277">Toxin-antitoxin system</keyword>
<dbReference type="Proteomes" id="UP000178893">
    <property type="component" value="Unassembled WGS sequence"/>
</dbReference>
<dbReference type="Gene3D" id="3.30.920.30">
    <property type="entry name" value="Hypothetical protein"/>
    <property type="match status" value="1"/>
</dbReference>
<dbReference type="GO" id="GO:0003729">
    <property type="term" value="F:mRNA binding"/>
    <property type="evidence" value="ECO:0007669"/>
    <property type="project" value="InterPro"/>
</dbReference>
<evidence type="ECO:0000313" key="9">
    <source>
        <dbReference type="Proteomes" id="UP000178893"/>
    </source>
</evidence>
<dbReference type="AlphaFoldDB" id="A0A1G2DWJ8"/>
<evidence type="ECO:0000256" key="2">
    <source>
        <dbReference type="ARBA" id="ARBA00022649"/>
    </source>
</evidence>
<evidence type="ECO:0000256" key="1">
    <source>
        <dbReference type="ARBA" id="ARBA00006620"/>
    </source>
</evidence>
<comment type="caution">
    <text evidence="8">The sequence shown here is derived from an EMBL/GenBank/DDBJ whole genome shotgun (WGS) entry which is preliminary data.</text>
</comment>
<dbReference type="InterPro" id="IPR038570">
    <property type="entry name" value="HicA_sf"/>
</dbReference>
<reference evidence="8 9" key="1">
    <citation type="journal article" date="2016" name="Nat. Commun.">
        <title>Thousands of microbial genomes shed light on interconnected biogeochemical processes in an aquifer system.</title>
        <authorList>
            <person name="Anantharaman K."/>
            <person name="Brown C.T."/>
            <person name="Hug L.A."/>
            <person name="Sharon I."/>
            <person name="Castelle C.J."/>
            <person name="Probst A.J."/>
            <person name="Thomas B.C."/>
            <person name="Singh A."/>
            <person name="Wilkins M.J."/>
            <person name="Karaoz U."/>
            <person name="Brodie E.L."/>
            <person name="Williams K.H."/>
            <person name="Hubbard S.S."/>
            <person name="Banfield J.F."/>
        </authorList>
    </citation>
    <scope>NUCLEOTIDE SEQUENCE [LARGE SCALE GENOMIC DNA]</scope>
</reference>
<evidence type="ECO:0000256" key="3">
    <source>
        <dbReference type="ARBA" id="ARBA00022722"/>
    </source>
</evidence>
<keyword evidence="7" id="KW-0346">Stress response</keyword>
<protein>
    <recommendedName>
        <fullName evidence="10">Addiction module toxin, HicA family</fullName>
    </recommendedName>
</protein>
<evidence type="ECO:0000256" key="5">
    <source>
        <dbReference type="ARBA" id="ARBA00022801"/>
    </source>
</evidence>
<evidence type="ECO:0000256" key="4">
    <source>
        <dbReference type="ARBA" id="ARBA00022759"/>
    </source>
</evidence>
<keyword evidence="5" id="KW-0378">Hydrolase</keyword>
<dbReference type="SUPFAM" id="SSF54786">
    <property type="entry name" value="YcfA/nrd intein domain"/>
    <property type="match status" value="1"/>
</dbReference>
<name>A0A1G2DWJ8_9BACT</name>
<proteinExistence type="inferred from homology"/>
<evidence type="ECO:0008006" key="10">
    <source>
        <dbReference type="Google" id="ProtNLM"/>
    </source>
</evidence>
<evidence type="ECO:0000256" key="7">
    <source>
        <dbReference type="ARBA" id="ARBA00023016"/>
    </source>
</evidence>
<keyword evidence="6" id="KW-0694">RNA-binding</keyword>
<dbReference type="Pfam" id="PF07927">
    <property type="entry name" value="HicA_toxin"/>
    <property type="match status" value="1"/>
</dbReference>
<keyword evidence="3" id="KW-0540">Nuclease</keyword>
<accession>A0A1G2DWJ8</accession>
<evidence type="ECO:0000313" key="8">
    <source>
        <dbReference type="EMBL" id="OGZ17896.1"/>
    </source>
</evidence>
<dbReference type="EMBL" id="MHLW01000022">
    <property type="protein sequence ID" value="OGZ17896.1"/>
    <property type="molecule type" value="Genomic_DNA"/>
</dbReference>
<dbReference type="InterPro" id="IPR012933">
    <property type="entry name" value="HicA_mRNA_interferase"/>
</dbReference>
<comment type="similarity">
    <text evidence="1">Belongs to the HicA mRNA interferase family.</text>
</comment>
<dbReference type="GO" id="GO:0004519">
    <property type="term" value="F:endonuclease activity"/>
    <property type="evidence" value="ECO:0007669"/>
    <property type="project" value="UniProtKB-KW"/>
</dbReference>
<dbReference type="GO" id="GO:0016787">
    <property type="term" value="F:hydrolase activity"/>
    <property type="evidence" value="ECO:0007669"/>
    <property type="project" value="UniProtKB-KW"/>
</dbReference>
<evidence type="ECO:0000256" key="6">
    <source>
        <dbReference type="ARBA" id="ARBA00022884"/>
    </source>
</evidence>
<sequence>MGKKFPVANYRQIVRIAKKLGFYFCRRTKGSHEIWRRDLDGRQTTIPNHGSKPLKRKTLKSILSDFNISPEEFLKIKELM</sequence>
<gene>
    <name evidence="8" type="ORF">A2V72_02985</name>
</gene>
<keyword evidence="4" id="KW-0255">Endonuclease</keyword>
<organism evidence="8 9">
    <name type="scientific">Candidatus Nealsonbacteria bacterium RBG_13_37_56</name>
    <dbReference type="NCBI Taxonomy" id="1801661"/>
    <lineage>
        <taxon>Bacteria</taxon>
        <taxon>Candidatus Nealsoniibacteriota</taxon>
    </lineage>
</organism>